<dbReference type="Pfam" id="PF07727">
    <property type="entry name" value="RVT_2"/>
    <property type="match status" value="1"/>
</dbReference>
<sequence length="196" mass="22577">MADEIMALERNGTWVMVDKPTSKGRDYYECFFPVAKMVTDNYQTFLVVYVDDILVARPHLSTIQRTKDYLHSLFTIKDLGEATFFGGQELQRSAAGFHLYKRKFAEEVVKDMELTNAKPALTPLPKNWKFGILGEGEILDDSAYRRLIGRLLYLNFTRSLEPTVPQWRFYIATVMSQYTTERRSEHAGVISSASRV</sequence>
<name>S8D4Q3_9LAMI</name>
<dbReference type="InterPro" id="IPR013103">
    <property type="entry name" value="RVT_2"/>
</dbReference>
<evidence type="ECO:0000313" key="2">
    <source>
        <dbReference type="EMBL" id="EPS74365.1"/>
    </source>
</evidence>
<proteinExistence type="predicted"/>
<organism evidence="2 3">
    <name type="scientific">Genlisea aurea</name>
    <dbReference type="NCBI Taxonomy" id="192259"/>
    <lineage>
        <taxon>Eukaryota</taxon>
        <taxon>Viridiplantae</taxon>
        <taxon>Streptophyta</taxon>
        <taxon>Embryophyta</taxon>
        <taxon>Tracheophyta</taxon>
        <taxon>Spermatophyta</taxon>
        <taxon>Magnoliopsida</taxon>
        <taxon>eudicotyledons</taxon>
        <taxon>Gunneridae</taxon>
        <taxon>Pentapetalae</taxon>
        <taxon>asterids</taxon>
        <taxon>lamiids</taxon>
        <taxon>Lamiales</taxon>
        <taxon>Lentibulariaceae</taxon>
        <taxon>Genlisea</taxon>
    </lineage>
</organism>
<dbReference type="OrthoDB" id="892939at2759"/>
<accession>S8D4Q3</accession>
<evidence type="ECO:0000259" key="1">
    <source>
        <dbReference type="Pfam" id="PF07727"/>
    </source>
</evidence>
<gene>
    <name evidence="2" type="ORF">M569_00387</name>
</gene>
<reference evidence="2 3" key="1">
    <citation type="journal article" date="2013" name="BMC Genomics">
        <title>The miniature genome of a carnivorous plant Genlisea aurea contains a low number of genes and short non-coding sequences.</title>
        <authorList>
            <person name="Leushkin E.V."/>
            <person name="Sutormin R.A."/>
            <person name="Nabieva E.R."/>
            <person name="Penin A.A."/>
            <person name="Kondrashov A.S."/>
            <person name="Logacheva M.D."/>
        </authorList>
    </citation>
    <scope>NUCLEOTIDE SEQUENCE [LARGE SCALE GENOMIC DNA]</scope>
</reference>
<protein>
    <recommendedName>
        <fullName evidence="1">Reverse transcriptase Ty1/copia-type domain-containing protein</fullName>
    </recommendedName>
</protein>
<keyword evidence="3" id="KW-1185">Reference proteome</keyword>
<dbReference type="EMBL" id="AUSU01000097">
    <property type="protein sequence ID" value="EPS74365.1"/>
    <property type="molecule type" value="Genomic_DNA"/>
</dbReference>
<comment type="caution">
    <text evidence="2">The sequence shown here is derived from an EMBL/GenBank/DDBJ whole genome shotgun (WGS) entry which is preliminary data.</text>
</comment>
<dbReference type="Proteomes" id="UP000015453">
    <property type="component" value="Unassembled WGS sequence"/>
</dbReference>
<evidence type="ECO:0000313" key="3">
    <source>
        <dbReference type="Proteomes" id="UP000015453"/>
    </source>
</evidence>
<feature type="domain" description="Reverse transcriptase Ty1/copia-type" evidence="1">
    <location>
        <begin position="44"/>
        <end position="124"/>
    </location>
</feature>
<dbReference type="AlphaFoldDB" id="S8D4Q3"/>